<dbReference type="Gene3D" id="2.20.140.10">
    <property type="entry name" value="WGR domain"/>
    <property type="match status" value="1"/>
</dbReference>
<dbReference type="PROSITE" id="PS51977">
    <property type="entry name" value="WGR"/>
    <property type="match status" value="1"/>
</dbReference>
<dbReference type="SMART" id="SM00773">
    <property type="entry name" value="WGR"/>
    <property type="match status" value="1"/>
</dbReference>
<keyword evidence="4" id="KW-1185">Reference proteome</keyword>
<dbReference type="SUPFAM" id="SSF48371">
    <property type="entry name" value="ARM repeat"/>
    <property type="match status" value="1"/>
</dbReference>
<feature type="domain" description="WGR" evidence="2">
    <location>
        <begin position="1"/>
        <end position="94"/>
    </location>
</feature>
<accession>A0A5B8Y921</accession>
<name>A0A4Y6PXK1_PERCE</name>
<evidence type="ECO:0000256" key="1">
    <source>
        <dbReference type="SAM" id="MobiDB-lite"/>
    </source>
</evidence>
<protein>
    <submittedName>
        <fullName evidence="3">WGR domain-containing protein</fullName>
    </submittedName>
</protein>
<dbReference type="AlphaFoldDB" id="A0A4Y6PXK1"/>
<sequence length="1035" mass="116979">MPVKLIRQTKLHYRSGKSDKVYEVDLCEAGDGEFVVNFRYGRRGTTLREGTKTPFPESRAKADQIFDDLVASKVKKGYKYTSESSSLSEVPSSPRETAADTTENDPRVTATLRRIQRAARGEPAQSDWKLSRAIWTAGAWKLSQAADAIAQLAMQSDDHFLVWSSVWALGRCGTGEHVQALDVIEGRESASASLRSLARVAKMMLADDAQRQRFADAELAKLPGPARAGILAEDKAELFEALLAYLRNDDADKDLGSQLFAVAMDRPWVREAIHELVCELAPNERSMAFLRRTLKAAEMVMDAELYGALVKKFETSPGRGSARWNWRKSAWGRAPAFSSKTKAYFQRRFVRHLRRLGESGRPELFIPLATGVLLSNDDQIQQPSEDQRVDWRWDWDARRYQRIEQYAPRYSKHHCFIWLLRGEGQSLHRPGGALRWWYRDGAERGHAARREEPFGELWDQAPDAILHLMRHARSEEVQRFAVRVFRANPAFEGEVDNALLGDLLQSWCDATAELALELAKVRWDPNNPDGLLLLAVLRSKLAEARTLGLQWLDRTQHTLGKDASFLAGLAFLQHDDVRERARSFAKTLYLGRDEQKRVVGLVVSALVSMTDPDDESVAAHAADFVLLIAGDVLSEVAGDHVAELLAHPLEGCQQLGVRALLGRSSLNGLPDALLLAPLSSEYGSVRRLGMQLLQRLSDLQLAERADLIAGFGTSEYPELRQEARPLIERLVAKDAELGRDLVERWYPLLLREEQFEGLHGQLYELLTDPLGDYLDAIPDGSFRRMLTLKYAHAQLLGFELLKREVRLVDEPLDTLIEWASHELLVLREAVRAHFARFPQRLRSNPGAMMPMLETNWDDTREWAFEFCRDEIPEEAWDPEALVAICDSVDERVQSFGREMITRRFRAEHGHLYLQRLSEHPTVELQIFATNYLTRFAADDPEALQSLDHYFRAVLSKIGAGRVAKDRVLAFLEAEAAKDVEAARYVEGLLRRQVATVSVTDKAACIKVLAKVRRQWPELPSALTRNAPSVYSPEAN</sequence>
<evidence type="ECO:0000313" key="3">
    <source>
        <dbReference type="EMBL" id="QDG53068.1"/>
    </source>
</evidence>
<dbReference type="Pfam" id="PF05406">
    <property type="entry name" value="WGR"/>
    <property type="match status" value="1"/>
</dbReference>
<dbReference type="Proteomes" id="UP000315995">
    <property type="component" value="Chromosome"/>
</dbReference>
<accession>A0A4Y6PXK1</accession>
<evidence type="ECO:0000259" key="2">
    <source>
        <dbReference type="PROSITE" id="PS51977"/>
    </source>
</evidence>
<reference evidence="3 4" key="1">
    <citation type="submission" date="2019-06" db="EMBL/GenBank/DDBJ databases">
        <title>Persicimonas caeni gen. nov., sp. nov., a predatory bacterium isolated from solar saltern.</title>
        <authorList>
            <person name="Wang S."/>
        </authorList>
    </citation>
    <scope>NUCLEOTIDE SEQUENCE [LARGE SCALE GENOMIC DNA]</scope>
    <source>
        <strain evidence="3 4">YN101</strain>
    </source>
</reference>
<dbReference type="OrthoDB" id="435394at2"/>
<organism evidence="3 4">
    <name type="scientific">Persicimonas caeni</name>
    <dbReference type="NCBI Taxonomy" id="2292766"/>
    <lineage>
        <taxon>Bacteria</taxon>
        <taxon>Deltaproteobacteria</taxon>
        <taxon>Bradymonadales</taxon>
        <taxon>Bradymonadaceae</taxon>
        <taxon>Persicimonas</taxon>
    </lineage>
</organism>
<feature type="region of interest" description="Disordered" evidence="1">
    <location>
        <begin position="84"/>
        <end position="108"/>
    </location>
</feature>
<feature type="compositionally biased region" description="Low complexity" evidence="1">
    <location>
        <begin position="84"/>
        <end position="94"/>
    </location>
</feature>
<dbReference type="InterPro" id="IPR016024">
    <property type="entry name" value="ARM-type_fold"/>
</dbReference>
<gene>
    <name evidence="3" type="ORF">FIV42_20665</name>
</gene>
<dbReference type="CDD" id="cd07998">
    <property type="entry name" value="WGR_DNA_ligase"/>
    <property type="match status" value="1"/>
</dbReference>
<evidence type="ECO:0000313" key="4">
    <source>
        <dbReference type="Proteomes" id="UP000315995"/>
    </source>
</evidence>
<proteinExistence type="predicted"/>
<dbReference type="EMBL" id="CP041186">
    <property type="protein sequence ID" value="QDG53068.1"/>
    <property type="molecule type" value="Genomic_DNA"/>
</dbReference>
<dbReference type="InterPro" id="IPR008893">
    <property type="entry name" value="WGR_domain"/>
</dbReference>